<keyword evidence="1" id="KW-1133">Transmembrane helix</keyword>
<protein>
    <recommendedName>
        <fullName evidence="2">VTT domain-containing protein</fullName>
    </recommendedName>
</protein>
<feature type="transmembrane region" description="Helical" evidence="1">
    <location>
        <begin position="138"/>
        <end position="159"/>
    </location>
</feature>
<dbReference type="GO" id="GO:0005886">
    <property type="term" value="C:plasma membrane"/>
    <property type="evidence" value="ECO:0007669"/>
    <property type="project" value="TreeGrafter"/>
</dbReference>
<feature type="transmembrane region" description="Helical" evidence="1">
    <location>
        <begin position="6"/>
        <end position="28"/>
    </location>
</feature>
<keyword evidence="1" id="KW-0472">Membrane</keyword>
<evidence type="ECO:0000259" key="2">
    <source>
        <dbReference type="Pfam" id="PF09335"/>
    </source>
</evidence>
<reference evidence="3 4" key="1">
    <citation type="journal article" date="2016" name="Nat. Commun.">
        <title>Thousands of microbial genomes shed light on interconnected biogeochemical processes in an aquifer system.</title>
        <authorList>
            <person name="Anantharaman K."/>
            <person name="Brown C.T."/>
            <person name="Hug L.A."/>
            <person name="Sharon I."/>
            <person name="Castelle C.J."/>
            <person name="Probst A.J."/>
            <person name="Thomas B.C."/>
            <person name="Singh A."/>
            <person name="Wilkins M.J."/>
            <person name="Karaoz U."/>
            <person name="Brodie E.L."/>
            <person name="Williams K.H."/>
            <person name="Hubbard S.S."/>
            <person name="Banfield J.F."/>
        </authorList>
    </citation>
    <scope>NUCLEOTIDE SEQUENCE [LARGE SCALE GENOMIC DNA]</scope>
</reference>
<dbReference type="InterPro" id="IPR032816">
    <property type="entry name" value="VTT_dom"/>
</dbReference>
<feature type="domain" description="VTT" evidence="2">
    <location>
        <begin position="37"/>
        <end position="158"/>
    </location>
</feature>
<dbReference type="STRING" id="1802485.A2V97_03585"/>
<feature type="transmembrane region" description="Helical" evidence="1">
    <location>
        <begin position="57"/>
        <end position="79"/>
    </location>
</feature>
<name>A0A1F7XNH8_9BACT</name>
<dbReference type="PANTHER" id="PTHR42709">
    <property type="entry name" value="ALKALINE PHOSPHATASE LIKE PROTEIN"/>
    <property type="match status" value="1"/>
</dbReference>
<evidence type="ECO:0000313" key="4">
    <source>
        <dbReference type="Proteomes" id="UP000177382"/>
    </source>
</evidence>
<organism evidence="3 4">
    <name type="scientific">Candidatus Woesebacteria bacterium RBG_16_42_24</name>
    <dbReference type="NCBI Taxonomy" id="1802485"/>
    <lineage>
        <taxon>Bacteria</taxon>
        <taxon>Candidatus Woeseibacteriota</taxon>
    </lineage>
</organism>
<sequence length="205" mass="22714">MEILDLINALEGVYVLYGYTIAFLASLIEISPMGWSIPGGLLLALGGFYAYSGRLSLFGILLFSWLGAWATFILAYLLGNSTGYALVKKLRQEKNAAKAKILLEKHGPTILTTSMLANLTRFWIAYIAGAESYSFLRFFFYSAVASLTWSSLMVVVGYLAGSERSQLEWAITRLGIVSWLIFAGVVVLLYLKARQEFGAIKQHKN</sequence>
<evidence type="ECO:0000313" key="3">
    <source>
        <dbReference type="EMBL" id="OGM15825.1"/>
    </source>
</evidence>
<dbReference type="AlphaFoldDB" id="A0A1F7XNH8"/>
<evidence type="ECO:0000256" key="1">
    <source>
        <dbReference type="SAM" id="Phobius"/>
    </source>
</evidence>
<dbReference type="PANTHER" id="PTHR42709:SF9">
    <property type="entry name" value="ALKALINE PHOSPHATASE LIKE PROTEIN"/>
    <property type="match status" value="1"/>
</dbReference>
<proteinExistence type="predicted"/>
<comment type="caution">
    <text evidence="3">The sequence shown here is derived from an EMBL/GenBank/DDBJ whole genome shotgun (WGS) entry which is preliminary data.</text>
</comment>
<dbReference type="EMBL" id="MGFX01000001">
    <property type="protein sequence ID" value="OGM15825.1"/>
    <property type="molecule type" value="Genomic_DNA"/>
</dbReference>
<feature type="transmembrane region" description="Helical" evidence="1">
    <location>
        <begin position="171"/>
        <end position="191"/>
    </location>
</feature>
<dbReference type="Pfam" id="PF09335">
    <property type="entry name" value="VTT_dom"/>
    <property type="match status" value="1"/>
</dbReference>
<gene>
    <name evidence="3" type="ORF">A2V97_03585</name>
</gene>
<accession>A0A1F7XNH8</accession>
<keyword evidence="1" id="KW-0812">Transmembrane</keyword>
<dbReference type="Proteomes" id="UP000177382">
    <property type="component" value="Unassembled WGS sequence"/>
</dbReference>
<dbReference type="InterPro" id="IPR051311">
    <property type="entry name" value="DedA_domain"/>
</dbReference>